<dbReference type="RefSeq" id="WP_282756749.1">
    <property type="nucleotide sequence ID" value="NZ_JASCTH010000001.1"/>
</dbReference>
<reference evidence="1 2" key="1">
    <citation type="submission" date="2023-05" db="EMBL/GenBank/DDBJ databases">
        <title>Actinoplanes sp. NEAU-A12 genome sequencing.</title>
        <authorList>
            <person name="Wang Z.-S."/>
        </authorList>
    </citation>
    <scope>NUCLEOTIDE SEQUENCE [LARGE SCALE GENOMIC DNA]</scope>
    <source>
        <strain evidence="1 2">NEAU-A12</strain>
    </source>
</reference>
<protein>
    <recommendedName>
        <fullName evidence="3">DUF2993 domain-containing protein</fullName>
    </recommendedName>
</protein>
<sequence>MRRPSGRVMVGAAVVTVVLLVAAAGGAAWWRWDTQRQPRVDDVVTDMNTAVADAVAAAGEDAAVAVSPVVAAADCRLGPLRPGKIFTGKADLYTDPGGEDALITTIERNLPPRYAAGRGTAVAGVRPLQADIGTVTLSVRRLSPGWLAVTARSRCSLGAATEPAAPTGAAPGITAVTQLLAAAGTRPAGITEQRLRCTTGDIVTISAVSERTDTGDLTDRLAPALPSTARRFTTGDANRISYRDGPVSVIVASSDDGTAITAQHTTGC</sequence>
<evidence type="ECO:0000313" key="2">
    <source>
        <dbReference type="Proteomes" id="UP001241758"/>
    </source>
</evidence>
<keyword evidence="2" id="KW-1185">Reference proteome</keyword>
<evidence type="ECO:0000313" key="1">
    <source>
        <dbReference type="EMBL" id="MDI6097368.1"/>
    </source>
</evidence>
<evidence type="ECO:0008006" key="3">
    <source>
        <dbReference type="Google" id="ProtNLM"/>
    </source>
</evidence>
<proteinExistence type="predicted"/>
<dbReference type="Proteomes" id="UP001241758">
    <property type="component" value="Unassembled WGS sequence"/>
</dbReference>
<organism evidence="1 2">
    <name type="scientific">Actinoplanes sandaracinus</name>
    <dbReference type="NCBI Taxonomy" id="3045177"/>
    <lineage>
        <taxon>Bacteria</taxon>
        <taxon>Bacillati</taxon>
        <taxon>Actinomycetota</taxon>
        <taxon>Actinomycetes</taxon>
        <taxon>Micromonosporales</taxon>
        <taxon>Micromonosporaceae</taxon>
        <taxon>Actinoplanes</taxon>
    </lineage>
</organism>
<gene>
    <name evidence="1" type="ORF">QLQ12_01970</name>
</gene>
<dbReference type="EMBL" id="JASCTH010000001">
    <property type="protein sequence ID" value="MDI6097368.1"/>
    <property type="molecule type" value="Genomic_DNA"/>
</dbReference>
<comment type="caution">
    <text evidence="1">The sequence shown here is derived from an EMBL/GenBank/DDBJ whole genome shotgun (WGS) entry which is preliminary data.</text>
</comment>
<accession>A0ABT6WCD1</accession>
<name>A0ABT6WCD1_9ACTN</name>